<evidence type="ECO:0000313" key="3">
    <source>
        <dbReference type="Proteomes" id="UP000004968"/>
    </source>
</evidence>
<evidence type="ECO:0000313" key="2">
    <source>
        <dbReference type="EMBL" id="EFC97314.1"/>
    </source>
</evidence>
<keyword evidence="1" id="KW-0732">Signal</keyword>
<gene>
    <name evidence="2" type="ORF">CLOSTHATH_04475</name>
</gene>
<accession>D3ALH9</accession>
<name>D3ALH9_9FIRM</name>
<feature type="signal peptide" evidence="1">
    <location>
        <begin position="1"/>
        <end position="31"/>
    </location>
</feature>
<organism evidence="2 3">
    <name type="scientific">Hungatella hathewayi DSM 13479</name>
    <dbReference type="NCBI Taxonomy" id="566550"/>
    <lineage>
        <taxon>Bacteria</taxon>
        <taxon>Bacillati</taxon>
        <taxon>Bacillota</taxon>
        <taxon>Clostridia</taxon>
        <taxon>Lachnospirales</taxon>
        <taxon>Lachnospiraceae</taxon>
        <taxon>Hungatella</taxon>
    </lineage>
</organism>
<evidence type="ECO:0000256" key="1">
    <source>
        <dbReference type="SAM" id="SignalP"/>
    </source>
</evidence>
<dbReference type="Proteomes" id="UP000004968">
    <property type="component" value="Unassembled WGS sequence"/>
</dbReference>
<comment type="caution">
    <text evidence="2">The sequence shown here is derived from an EMBL/GenBank/DDBJ whole genome shotgun (WGS) entry which is preliminary data.</text>
</comment>
<proteinExistence type="predicted"/>
<reference evidence="2 3" key="1">
    <citation type="submission" date="2010-01" db="EMBL/GenBank/DDBJ databases">
        <authorList>
            <person name="Weinstock G."/>
            <person name="Sodergren E."/>
            <person name="Clifton S."/>
            <person name="Fulton L."/>
            <person name="Fulton B."/>
            <person name="Courtney L."/>
            <person name="Fronick C."/>
            <person name="Harrison M."/>
            <person name="Strong C."/>
            <person name="Farmer C."/>
            <person name="Delahaunty K."/>
            <person name="Markovic C."/>
            <person name="Hall O."/>
            <person name="Minx P."/>
            <person name="Tomlinson C."/>
            <person name="Mitreva M."/>
            <person name="Nelson J."/>
            <person name="Hou S."/>
            <person name="Wollam A."/>
            <person name="Pepin K.H."/>
            <person name="Johnson M."/>
            <person name="Bhonagiri V."/>
            <person name="Nash W.E."/>
            <person name="Warren W."/>
            <person name="Chinwalla A."/>
            <person name="Mardis E.R."/>
            <person name="Wilson R.K."/>
        </authorList>
    </citation>
    <scope>NUCLEOTIDE SEQUENCE [LARGE SCALE GENOMIC DNA]</scope>
    <source>
        <strain evidence="2 3">DSM 13479</strain>
    </source>
</reference>
<dbReference type="EMBL" id="ACIO01000406">
    <property type="protein sequence ID" value="EFC97314.1"/>
    <property type="molecule type" value="Genomic_DNA"/>
</dbReference>
<dbReference type="HOGENOM" id="CLU_3001027_0_0_9"/>
<feature type="non-terminal residue" evidence="2">
    <location>
        <position position="58"/>
    </location>
</feature>
<sequence length="58" mass="6450">MKGLRRKFRRGLAGFLAFVLTMTSFNMVSWADVASAFETEKATFVMSGEEIRESAQAA</sequence>
<dbReference type="AlphaFoldDB" id="D3ALH9"/>
<protein>
    <submittedName>
        <fullName evidence="2">Uncharacterized protein</fullName>
    </submittedName>
</protein>
<feature type="chain" id="PRO_5003041751" evidence="1">
    <location>
        <begin position="32"/>
        <end position="58"/>
    </location>
</feature>